<dbReference type="EMBL" id="SJPG01000001">
    <property type="protein sequence ID" value="TWT61910.1"/>
    <property type="molecule type" value="Genomic_DNA"/>
</dbReference>
<accession>A0A5C5XFY0</accession>
<dbReference type="PANTHER" id="PTHR35889:SF3">
    <property type="entry name" value="F-BOX DOMAIN-CONTAINING PROTEIN"/>
    <property type="match status" value="1"/>
</dbReference>
<keyword evidence="8" id="KW-1185">Reference proteome</keyword>
<evidence type="ECO:0000259" key="6">
    <source>
        <dbReference type="PROSITE" id="PS51007"/>
    </source>
</evidence>
<organism evidence="7 8">
    <name type="scientific">Rubinisphaera italica</name>
    <dbReference type="NCBI Taxonomy" id="2527969"/>
    <lineage>
        <taxon>Bacteria</taxon>
        <taxon>Pseudomonadati</taxon>
        <taxon>Planctomycetota</taxon>
        <taxon>Planctomycetia</taxon>
        <taxon>Planctomycetales</taxon>
        <taxon>Planctomycetaceae</taxon>
        <taxon>Rubinisphaera</taxon>
    </lineage>
</organism>
<evidence type="ECO:0000256" key="1">
    <source>
        <dbReference type="ARBA" id="ARBA00022617"/>
    </source>
</evidence>
<evidence type="ECO:0000256" key="4">
    <source>
        <dbReference type="PROSITE-ProRule" id="PRU00433"/>
    </source>
</evidence>
<feature type="region of interest" description="Disordered" evidence="5">
    <location>
        <begin position="212"/>
        <end position="238"/>
    </location>
</feature>
<evidence type="ECO:0000256" key="5">
    <source>
        <dbReference type="SAM" id="MobiDB-lite"/>
    </source>
</evidence>
<evidence type="ECO:0000313" key="8">
    <source>
        <dbReference type="Proteomes" id="UP000316095"/>
    </source>
</evidence>
<dbReference type="InterPro" id="IPR009056">
    <property type="entry name" value="Cyt_c-like_dom"/>
</dbReference>
<dbReference type="RefSeq" id="WP_146503840.1">
    <property type="nucleotide sequence ID" value="NZ_SJPG01000001.1"/>
</dbReference>
<evidence type="ECO:0000313" key="7">
    <source>
        <dbReference type="EMBL" id="TWT61910.1"/>
    </source>
</evidence>
<proteinExistence type="predicted"/>
<gene>
    <name evidence="7" type="ORF">Pan54_26470</name>
</gene>
<feature type="domain" description="Cytochrome c" evidence="6">
    <location>
        <begin position="116"/>
        <end position="212"/>
    </location>
</feature>
<dbReference type="PROSITE" id="PS51007">
    <property type="entry name" value="CYTC"/>
    <property type="match status" value="1"/>
</dbReference>
<dbReference type="AlphaFoldDB" id="A0A5C5XFY0"/>
<name>A0A5C5XFY0_9PLAN</name>
<dbReference type="SUPFAM" id="SSF46626">
    <property type="entry name" value="Cytochrome c"/>
    <property type="match status" value="1"/>
</dbReference>
<protein>
    <submittedName>
        <fullName evidence="7">Planctomycete cytochrome C</fullName>
    </submittedName>
</protein>
<dbReference type="Pfam" id="PF07635">
    <property type="entry name" value="PSCyt1"/>
    <property type="match status" value="2"/>
</dbReference>
<dbReference type="PANTHER" id="PTHR35889">
    <property type="entry name" value="CYCLOINULO-OLIGOSACCHARIDE FRUCTANOTRANSFERASE-RELATED"/>
    <property type="match status" value="1"/>
</dbReference>
<evidence type="ECO:0000256" key="2">
    <source>
        <dbReference type="ARBA" id="ARBA00022723"/>
    </source>
</evidence>
<comment type="caution">
    <text evidence="7">The sequence shown here is derived from an EMBL/GenBank/DDBJ whole genome shotgun (WGS) entry which is preliminary data.</text>
</comment>
<sequence length="634" mass="69329">MFAPKVSKSLNWIRRIVFVLMTCAMFHMASEISLGQLTSGQRRELNDLRREVTKVASTIRRKDYEDAKKALTSAEEALNKIMTDAGVDASDRSVALIQKAIDVQKQTLARATGNNNGGAMGGVSFAKDVAPILAGKCMGCHDQTASGGLRLDTFAGLRRGGRSGPLVVPGAPQRSPLAMKLISPPPQRMPKNGPALPADEIKTIADWITQGAKYDDDDQNRSVSELAESAKNGGMKKPEITVAKPDGTETVSFTKDIAPMLVTFCHGCHSGNNPASGLSVETFEKLLIGGDSGEVLIPGELEDSRLFRLTGGLENPRMPQGQARITRKNYEDLKAWISEGIKYDGKDPKTPILELVPSASDIRLMELRQMSEADFEKMRRERGESHWRRTLSSANPATVMDGDFLVMGNVDPNRLQQVLDWSKEMKSGLAEKVGLTAAPKWKGRLAIYVFKDRYDYDEFNRSIENRQAAKGLFGHAKVVNEFEDAYVAVLDTGDTSSADTPKLQWTLQKALISAAMQLRGTTPVQWLTEGTGWAKADSDLRSPEFERALTLSAARAIQDLNRPQNLFTAGTFAPDVTEHAGFLVVRFLMGSGSTEQFNRFAGVLRDGRTPDEACRAAYNTTAADLAKAVVAKLR</sequence>
<keyword evidence="3 4" id="KW-0408">Iron</keyword>
<dbReference type="GO" id="GO:0046872">
    <property type="term" value="F:metal ion binding"/>
    <property type="evidence" value="ECO:0007669"/>
    <property type="project" value="UniProtKB-KW"/>
</dbReference>
<dbReference type="InterPro" id="IPR011429">
    <property type="entry name" value="Cyt_c_Planctomycete-type"/>
</dbReference>
<dbReference type="OrthoDB" id="9809746at2"/>
<evidence type="ECO:0000256" key="3">
    <source>
        <dbReference type="ARBA" id="ARBA00023004"/>
    </source>
</evidence>
<dbReference type="GO" id="GO:0009055">
    <property type="term" value="F:electron transfer activity"/>
    <property type="evidence" value="ECO:0007669"/>
    <property type="project" value="InterPro"/>
</dbReference>
<dbReference type="GO" id="GO:0020037">
    <property type="term" value="F:heme binding"/>
    <property type="evidence" value="ECO:0007669"/>
    <property type="project" value="InterPro"/>
</dbReference>
<keyword evidence="1 4" id="KW-0349">Heme</keyword>
<dbReference type="InterPro" id="IPR036909">
    <property type="entry name" value="Cyt_c-like_dom_sf"/>
</dbReference>
<keyword evidence="2 4" id="KW-0479">Metal-binding</keyword>
<reference evidence="7 8" key="1">
    <citation type="submission" date="2019-02" db="EMBL/GenBank/DDBJ databases">
        <title>Deep-cultivation of Planctomycetes and their phenomic and genomic characterization uncovers novel biology.</title>
        <authorList>
            <person name="Wiegand S."/>
            <person name="Jogler M."/>
            <person name="Boedeker C."/>
            <person name="Pinto D."/>
            <person name="Vollmers J."/>
            <person name="Rivas-Marin E."/>
            <person name="Kohn T."/>
            <person name="Peeters S.H."/>
            <person name="Heuer A."/>
            <person name="Rast P."/>
            <person name="Oberbeckmann S."/>
            <person name="Bunk B."/>
            <person name="Jeske O."/>
            <person name="Meyerdierks A."/>
            <person name="Storesund J.E."/>
            <person name="Kallscheuer N."/>
            <person name="Luecker S."/>
            <person name="Lage O.M."/>
            <person name="Pohl T."/>
            <person name="Merkel B.J."/>
            <person name="Hornburger P."/>
            <person name="Mueller R.-W."/>
            <person name="Bruemmer F."/>
            <person name="Labrenz M."/>
            <person name="Spormann A.M."/>
            <person name="Op Den Camp H."/>
            <person name="Overmann J."/>
            <person name="Amann R."/>
            <person name="Jetten M.S.M."/>
            <person name="Mascher T."/>
            <person name="Medema M.H."/>
            <person name="Devos D.P."/>
            <person name="Kaster A.-K."/>
            <person name="Ovreas L."/>
            <person name="Rohde M."/>
            <person name="Galperin M.Y."/>
            <person name="Jogler C."/>
        </authorList>
    </citation>
    <scope>NUCLEOTIDE SEQUENCE [LARGE SCALE GENOMIC DNA]</scope>
    <source>
        <strain evidence="7 8">Pan54</strain>
    </source>
</reference>
<dbReference type="Proteomes" id="UP000316095">
    <property type="component" value="Unassembled WGS sequence"/>
</dbReference>